<dbReference type="InterPro" id="IPR058163">
    <property type="entry name" value="LysR-type_TF_proteobact-type"/>
</dbReference>
<evidence type="ECO:0000313" key="6">
    <source>
        <dbReference type="EMBL" id="PRD53366.1"/>
    </source>
</evidence>
<dbReference type="InterPro" id="IPR036390">
    <property type="entry name" value="WH_DNA-bd_sf"/>
</dbReference>
<dbReference type="Gene3D" id="1.10.10.10">
    <property type="entry name" value="Winged helix-like DNA-binding domain superfamily/Winged helix DNA-binding domain"/>
    <property type="match status" value="1"/>
</dbReference>
<dbReference type="RefSeq" id="WP_105734370.1">
    <property type="nucleotide sequence ID" value="NZ_PVBT01000003.1"/>
</dbReference>
<dbReference type="Proteomes" id="UP000238563">
    <property type="component" value="Unassembled WGS sequence"/>
</dbReference>
<gene>
    <name evidence="6" type="ORF">C5750_13385</name>
</gene>
<evidence type="ECO:0000256" key="1">
    <source>
        <dbReference type="ARBA" id="ARBA00009437"/>
    </source>
</evidence>
<proteinExistence type="inferred from homology"/>
<dbReference type="PANTHER" id="PTHR30537">
    <property type="entry name" value="HTH-TYPE TRANSCRIPTIONAL REGULATOR"/>
    <property type="match status" value="1"/>
</dbReference>
<dbReference type="PANTHER" id="PTHR30537:SF72">
    <property type="entry name" value="LYSR FAMILY TRANSCRIPTIONAL REGULATOR"/>
    <property type="match status" value="1"/>
</dbReference>
<dbReference type="SUPFAM" id="SSF46785">
    <property type="entry name" value="Winged helix' DNA-binding domain"/>
    <property type="match status" value="1"/>
</dbReference>
<keyword evidence="2" id="KW-0805">Transcription regulation</keyword>
<comment type="caution">
    <text evidence="6">The sequence shown here is derived from an EMBL/GenBank/DDBJ whole genome shotgun (WGS) entry which is preliminary data.</text>
</comment>
<keyword evidence="7" id="KW-1185">Reference proteome</keyword>
<evidence type="ECO:0000256" key="4">
    <source>
        <dbReference type="ARBA" id="ARBA00023163"/>
    </source>
</evidence>
<dbReference type="EMBL" id="PVBT01000003">
    <property type="protein sequence ID" value="PRD53366.1"/>
    <property type="molecule type" value="Genomic_DNA"/>
</dbReference>
<dbReference type="GO" id="GO:0006351">
    <property type="term" value="P:DNA-templated transcription"/>
    <property type="evidence" value="ECO:0007669"/>
    <property type="project" value="TreeGrafter"/>
</dbReference>
<dbReference type="InterPro" id="IPR000847">
    <property type="entry name" value="LysR_HTH_N"/>
</dbReference>
<dbReference type="InterPro" id="IPR005119">
    <property type="entry name" value="LysR_subst-bd"/>
</dbReference>
<dbReference type="Pfam" id="PF00126">
    <property type="entry name" value="HTH_1"/>
    <property type="match status" value="1"/>
</dbReference>
<dbReference type="FunFam" id="1.10.10.10:FF:000001">
    <property type="entry name" value="LysR family transcriptional regulator"/>
    <property type="match status" value="1"/>
</dbReference>
<sequence>MDNLNGLFAFVRSAETLSFVAAGRSLGISASAVGKTIARLEQNLDVRLFQRSTRRISLTEEGQLFYERCRRIIDDLNDAESMLSRTKEAPRGRLRVSLPTIGYRFLLPHLPEFEQLYPEIELDLDFNDQIVNVIEEGFDAVIRSGDLPDSSLMARRLGPFRQVLAASSAYLQRRGRPRELRDLQHHACLRYRFPTSGKLQDWVMGGAAPDIDLHLPPALVCNNMEALYGATVRGLGIAYMPDFLVADAVKAGELHTLLDECLVQTGQFWVLWPSNRHLSPKLRVFVDFIAPRLFAGTRL</sequence>
<dbReference type="AlphaFoldDB" id="A0A2S9JJT3"/>
<evidence type="ECO:0000313" key="7">
    <source>
        <dbReference type="Proteomes" id="UP000238563"/>
    </source>
</evidence>
<accession>A0A2S9JJT3</accession>
<organism evidence="6 7">
    <name type="scientific">Phyllobacterium myrsinacearum</name>
    <dbReference type="NCBI Taxonomy" id="28101"/>
    <lineage>
        <taxon>Bacteria</taxon>
        <taxon>Pseudomonadati</taxon>
        <taxon>Pseudomonadota</taxon>
        <taxon>Alphaproteobacteria</taxon>
        <taxon>Hyphomicrobiales</taxon>
        <taxon>Phyllobacteriaceae</taxon>
        <taxon>Phyllobacterium</taxon>
    </lineage>
</organism>
<evidence type="ECO:0000256" key="2">
    <source>
        <dbReference type="ARBA" id="ARBA00023015"/>
    </source>
</evidence>
<dbReference type="GO" id="GO:0043565">
    <property type="term" value="F:sequence-specific DNA binding"/>
    <property type="evidence" value="ECO:0007669"/>
    <property type="project" value="TreeGrafter"/>
</dbReference>
<comment type="similarity">
    <text evidence="1">Belongs to the LysR transcriptional regulatory family.</text>
</comment>
<evidence type="ECO:0000259" key="5">
    <source>
        <dbReference type="PROSITE" id="PS50931"/>
    </source>
</evidence>
<name>A0A2S9JJT3_9HYPH</name>
<dbReference type="Pfam" id="PF03466">
    <property type="entry name" value="LysR_substrate"/>
    <property type="match status" value="1"/>
</dbReference>
<keyword evidence="3" id="KW-0238">DNA-binding</keyword>
<protein>
    <submittedName>
        <fullName evidence="6">LysR family transcriptional regulator</fullName>
    </submittedName>
</protein>
<feature type="domain" description="HTH lysR-type" evidence="5">
    <location>
        <begin position="1"/>
        <end position="59"/>
    </location>
</feature>
<dbReference type="InterPro" id="IPR036388">
    <property type="entry name" value="WH-like_DNA-bd_sf"/>
</dbReference>
<dbReference type="GO" id="GO:0003700">
    <property type="term" value="F:DNA-binding transcription factor activity"/>
    <property type="evidence" value="ECO:0007669"/>
    <property type="project" value="InterPro"/>
</dbReference>
<evidence type="ECO:0000256" key="3">
    <source>
        <dbReference type="ARBA" id="ARBA00023125"/>
    </source>
</evidence>
<dbReference type="CDD" id="cd08476">
    <property type="entry name" value="PBP2_CrgA_like_7"/>
    <property type="match status" value="1"/>
</dbReference>
<dbReference type="SUPFAM" id="SSF53850">
    <property type="entry name" value="Periplasmic binding protein-like II"/>
    <property type="match status" value="1"/>
</dbReference>
<dbReference type="PROSITE" id="PS50931">
    <property type="entry name" value="HTH_LYSR"/>
    <property type="match status" value="1"/>
</dbReference>
<reference evidence="6 7" key="1">
    <citation type="submission" date="2018-02" db="EMBL/GenBank/DDBJ databases">
        <title>The draft genome of Phyllobacterium myrsinacearum DSM5892.</title>
        <authorList>
            <person name="Li L."/>
            <person name="Liu L."/>
            <person name="Zhang X."/>
            <person name="Wang T."/>
        </authorList>
    </citation>
    <scope>NUCLEOTIDE SEQUENCE [LARGE SCALE GENOMIC DNA]</scope>
    <source>
        <strain evidence="6 7">DSM 5892</strain>
    </source>
</reference>
<keyword evidence="4" id="KW-0804">Transcription</keyword>
<dbReference type="Gene3D" id="3.40.190.290">
    <property type="match status" value="1"/>
</dbReference>
<dbReference type="OrthoDB" id="9812435at2"/>